<accession>A0A9J7BSA2</accession>
<reference evidence="2" key="1">
    <citation type="submission" date="2021-04" db="EMBL/GenBank/DDBJ databases">
        <title>Phylogenetic analysis of Acidobacteriaceae.</title>
        <authorList>
            <person name="Qiu L."/>
            <person name="Zhang Q."/>
        </authorList>
    </citation>
    <scope>NUCLEOTIDE SEQUENCE</scope>
    <source>
        <strain evidence="2">DSM 25168</strain>
    </source>
</reference>
<dbReference type="EMBL" id="CP093313">
    <property type="protein sequence ID" value="UWZ84642.1"/>
    <property type="molecule type" value="Genomic_DNA"/>
</dbReference>
<name>A0A9J7BSA2_9BACT</name>
<dbReference type="KEGG" id="orp:MOP44_01605"/>
<protein>
    <recommendedName>
        <fullName evidence="4">Terminase</fullName>
    </recommendedName>
</protein>
<proteinExistence type="predicted"/>
<evidence type="ECO:0000313" key="3">
    <source>
        <dbReference type="Proteomes" id="UP001059380"/>
    </source>
</evidence>
<evidence type="ECO:0008006" key="4">
    <source>
        <dbReference type="Google" id="ProtNLM"/>
    </source>
</evidence>
<keyword evidence="3" id="KW-1185">Reference proteome</keyword>
<feature type="region of interest" description="Disordered" evidence="1">
    <location>
        <begin position="150"/>
        <end position="169"/>
    </location>
</feature>
<sequence length="182" mass="20215">MAGRPRKPTNLLEITGALRKNPSRARARQGEPQPALGLGEPPVRWQSHPAAAQAYELFAQDKSTNEVAAQLGISWDEARAIRENQAQAADNAKLCELWRELCEMADWLTKADRWTAEQICELKLLQVKRTIKSADRKELNSLCNKCGLDPSGRSKVNTTPADAKAAATADPRDVYLRKKLRA</sequence>
<evidence type="ECO:0000256" key="1">
    <source>
        <dbReference type="SAM" id="MobiDB-lite"/>
    </source>
</evidence>
<gene>
    <name evidence="2" type="ORF">MOP44_01605</name>
</gene>
<evidence type="ECO:0000313" key="2">
    <source>
        <dbReference type="EMBL" id="UWZ84642.1"/>
    </source>
</evidence>
<feature type="compositionally biased region" description="Low complexity" evidence="1">
    <location>
        <begin position="158"/>
        <end position="169"/>
    </location>
</feature>
<feature type="region of interest" description="Disordered" evidence="1">
    <location>
        <begin position="1"/>
        <end position="41"/>
    </location>
</feature>
<organism evidence="2 3">
    <name type="scientific">Occallatibacter riparius</name>
    <dbReference type="NCBI Taxonomy" id="1002689"/>
    <lineage>
        <taxon>Bacteria</taxon>
        <taxon>Pseudomonadati</taxon>
        <taxon>Acidobacteriota</taxon>
        <taxon>Terriglobia</taxon>
        <taxon>Terriglobales</taxon>
        <taxon>Acidobacteriaceae</taxon>
        <taxon>Occallatibacter</taxon>
    </lineage>
</organism>
<dbReference type="AlphaFoldDB" id="A0A9J7BSA2"/>
<dbReference type="Proteomes" id="UP001059380">
    <property type="component" value="Chromosome"/>
</dbReference>
<dbReference type="RefSeq" id="WP_260794149.1">
    <property type="nucleotide sequence ID" value="NZ_CP093313.1"/>
</dbReference>